<reference evidence="3" key="1">
    <citation type="journal article" date="2019" name="Int. J. Syst. Evol. Microbiol.">
        <title>The Global Catalogue of Microorganisms (GCM) 10K type strain sequencing project: providing services to taxonomists for standard genome sequencing and annotation.</title>
        <authorList>
            <consortium name="The Broad Institute Genomics Platform"/>
            <consortium name="The Broad Institute Genome Sequencing Center for Infectious Disease"/>
            <person name="Wu L."/>
            <person name="Ma J."/>
        </authorList>
    </citation>
    <scope>NUCLEOTIDE SEQUENCE [LARGE SCALE GENOMIC DNA]</scope>
    <source>
        <strain evidence="3">DFY28</strain>
    </source>
</reference>
<accession>A0ABW4MZN7</accession>
<keyword evidence="3" id="KW-1185">Reference proteome</keyword>
<dbReference type="InterPro" id="IPR036927">
    <property type="entry name" value="Cyt_c_oxase-like_su1_sf"/>
</dbReference>
<comment type="caution">
    <text evidence="2">The sequence shown here is derived from an EMBL/GenBank/DDBJ whole genome shotgun (WGS) entry which is preliminary data.</text>
</comment>
<feature type="transmembrane region" description="Helical" evidence="1">
    <location>
        <begin position="39"/>
        <end position="59"/>
    </location>
</feature>
<dbReference type="SUPFAM" id="SSF81442">
    <property type="entry name" value="Cytochrome c oxidase subunit I-like"/>
    <property type="match status" value="1"/>
</dbReference>
<name>A0ABW4MZN7_9CAUL</name>
<dbReference type="EMBL" id="JBHUEY010000001">
    <property type="protein sequence ID" value="MFD1783407.1"/>
    <property type="molecule type" value="Genomic_DNA"/>
</dbReference>
<dbReference type="RefSeq" id="WP_377284048.1">
    <property type="nucleotide sequence ID" value="NZ_JBHRSI010000010.1"/>
</dbReference>
<feature type="transmembrane region" description="Helical" evidence="1">
    <location>
        <begin position="94"/>
        <end position="117"/>
    </location>
</feature>
<dbReference type="Gene3D" id="1.20.210.10">
    <property type="entry name" value="Cytochrome c oxidase-like, subunit I domain"/>
    <property type="match status" value="1"/>
</dbReference>
<protein>
    <submittedName>
        <fullName evidence="2">Uncharacterized protein</fullName>
    </submittedName>
</protein>
<proteinExistence type="predicted"/>
<evidence type="ECO:0000256" key="1">
    <source>
        <dbReference type="SAM" id="Phobius"/>
    </source>
</evidence>
<evidence type="ECO:0000313" key="3">
    <source>
        <dbReference type="Proteomes" id="UP001597237"/>
    </source>
</evidence>
<keyword evidence="1" id="KW-0812">Transmembrane</keyword>
<dbReference type="Proteomes" id="UP001597237">
    <property type="component" value="Unassembled WGS sequence"/>
</dbReference>
<gene>
    <name evidence="2" type="ORF">ACFSC0_08385</name>
</gene>
<keyword evidence="1" id="KW-0472">Membrane</keyword>
<sequence length="126" mass="13000">MPRVSLAFFTAATLCGMAGMVWGAMMGASEDFSLSPAHAHLNLVGWATLALMGIFYALARSGGRLAWANFALSAGGVAVMVPSLALYLQGSKPAATGLQIGTVLVILGMLVFLVTVLSRWTKPAAA</sequence>
<keyword evidence="1" id="KW-1133">Transmembrane helix</keyword>
<feature type="transmembrane region" description="Helical" evidence="1">
    <location>
        <begin position="66"/>
        <end position="88"/>
    </location>
</feature>
<organism evidence="2 3">
    <name type="scientific">Phenylobacterium terrae</name>
    <dbReference type="NCBI Taxonomy" id="2665495"/>
    <lineage>
        <taxon>Bacteria</taxon>
        <taxon>Pseudomonadati</taxon>
        <taxon>Pseudomonadota</taxon>
        <taxon>Alphaproteobacteria</taxon>
        <taxon>Caulobacterales</taxon>
        <taxon>Caulobacteraceae</taxon>
        <taxon>Phenylobacterium</taxon>
    </lineage>
</organism>
<evidence type="ECO:0000313" key="2">
    <source>
        <dbReference type="EMBL" id="MFD1783407.1"/>
    </source>
</evidence>